<evidence type="ECO:0000256" key="1">
    <source>
        <dbReference type="SAM" id="MobiDB-lite"/>
    </source>
</evidence>
<evidence type="ECO:0000313" key="2">
    <source>
        <dbReference type="EMBL" id="MFD1815783.1"/>
    </source>
</evidence>
<comment type="caution">
    <text evidence="2">The sequence shown here is derived from an EMBL/GenBank/DDBJ whole genome shotgun (WGS) entry which is preliminary data.</text>
</comment>
<feature type="region of interest" description="Disordered" evidence="1">
    <location>
        <begin position="382"/>
        <end position="407"/>
    </location>
</feature>
<reference evidence="3" key="1">
    <citation type="journal article" date="2019" name="Int. J. Syst. Evol. Microbiol.">
        <title>The Global Catalogue of Microorganisms (GCM) 10K type strain sequencing project: providing services to taxonomists for standard genome sequencing and annotation.</title>
        <authorList>
            <consortium name="The Broad Institute Genomics Platform"/>
            <consortium name="The Broad Institute Genome Sequencing Center for Infectious Disease"/>
            <person name="Wu L."/>
            <person name="Ma J."/>
        </authorList>
    </citation>
    <scope>NUCLEOTIDE SEQUENCE [LARGE SCALE GENOMIC DNA]</scope>
    <source>
        <strain evidence="3">DT72</strain>
    </source>
</reference>
<evidence type="ECO:0008006" key="4">
    <source>
        <dbReference type="Google" id="ProtNLM"/>
    </source>
</evidence>
<organism evidence="2 3">
    <name type="scientific">Rhodococcus gannanensis</name>
    <dbReference type="NCBI Taxonomy" id="1960308"/>
    <lineage>
        <taxon>Bacteria</taxon>
        <taxon>Bacillati</taxon>
        <taxon>Actinomycetota</taxon>
        <taxon>Actinomycetes</taxon>
        <taxon>Mycobacteriales</taxon>
        <taxon>Nocardiaceae</taxon>
        <taxon>Rhodococcus</taxon>
    </lineage>
</organism>
<keyword evidence="3" id="KW-1185">Reference proteome</keyword>
<sequence length="407" mass="44393">MNESFRAKPDEVAGLSVLAHRIADDAWETTNFARAHTMPEGDFGEGAMMSLLTPLAKYSEALVRRYDANHENCRGIGVNLNRTAWMYHDQEARNYAALNANMVALDQLDASSYSDTVPAQGLAVDYENPARYVAPESIKLDEPETMAGDIRNLIAERAGWLGDVDEAIKAATNWSALEEVIKPVSGNWNDLKQIGEAHKTAGEAMANCGKNLEAGAKQVTDHWAGKAEEAFQDYARLQVEAMKWEGPVGRLAKEALCTAGTAIQDAAFEIVEQLADLLKEQVELDGVWDTVKFFAKKLGPVGMGIQGWAIVDIVMSVKGRVEELVERIRGIVDAIHGFLQPVIDMNNSANAISEETLGPIAEYVRDTKRQAEIGRDLAAVADFGGPLNRPTEDYSAGTGNEPWEDAA</sequence>
<dbReference type="EMBL" id="JBHUFB010000022">
    <property type="protein sequence ID" value="MFD1815783.1"/>
    <property type="molecule type" value="Genomic_DNA"/>
</dbReference>
<evidence type="ECO:0000313" key="3">
    <source>
        <dbReference type="Proteomes" id="UP001597286"/>
    </source>
</evidence>
<dbReference type="Proteomes" id="UP001597286">
    <property type="component" value="Unassembled WGS sequence"/>
</dbReference>
<gene>
    <name evidence="2" type="ORF">ACFSJG_26505</name>
</gene>
<protein>
    <recommendedName>
        <fullName evidence="4">WXG100 family type VII secretion target</fullName>
    </recommendedName>
</protein>
<name>A0ABW4PB80_9NOCA</name>
<proteinExistence type="predicted"/>
<dbReference type="RefSeq" id="WP_378488234.1">
    <property type="nucleotide sequence ID" value="NZ_JBHUFB010000022.1"/>
</dbReference>
<accession>A0ABW4PB80</accession>